<reference evidence="10" key="1">
    <citation type="submission" date="2021-01" db="EMBL/GenBank/DDBJ databases">
        <authorList>
            <person name="Corre E."/>
            <person name="Pelletier E."/>
            <person name="Niang G."/>
            <person name="Scheremetjew M."/>
            <person name="Finn R."/>
            <person name="Kale V."/>
            <person name="Holt S."/>
            <person name="Cochrane G."/>
            <person name="Meng A."/>
            <person name="Brown T."/>
            <person name="Cohen L."/>
        </authorList>
    </citation>
    <scope>NUCLEOTIDE SEQUENCE</scope>
    <source>
        <strain evidence="10">CCMP2084</strain>
    </source>
</reference>
<dbReference type="PROSITE" id="PS50850">
    <property type="entry name" value="MFS"/>
    <property type="match status" value="1"/>
</dbReference>
<organism evidence="10">
    <name type="scientific">Attheya septentrionalis</name>
    <dbReference type="NCBI Taxonomy" id="420275"/>
    <lineage>
        <taxon>Eukaryota</taxon>
        <taxon>Sar</taxon>
        <taxon>Stramenopiles</taxon>
        <taxon>Ochrophyta</taxon>
        <taxon>Bacillariophyta</taxon>
        <taxon>Coscinodiscophyceae</taxon>
        <taxon>Chaetocerotophycidae</taxon>
        <taxon>Chaetocerotales</taxon>
        <taxon>Attheyaceae</taxon>
        <taxon>Attheya</taxon>
    </lineage>
</organism>
<evidence type="ECO:0000256" key="3">
    <source>
        <dbReference type="ARBA" id="ARBA00022692"/>
    </source>
</evidence>
<keyword evidence="4 8" id="KW-1133">Transmembrane helix</keyword>
<dbReference type="GO" id="GO:0042128">
    <property type="term" value="P:nitrate assimilation"/>
    <property type="evidence" value="ECO:0007669"/>
    <property type="project" value="UniProtKB-KW"/>
</dbReference>
<dbReference type="InterPro" id="IPR044772">
    <property type="entry name" value="NO3_transporter"/>
</dbReference>
<feature type="transmembrane region" description="Helical" evidence="8">
    <location>
        <begin position="370"/>
        <end position="392"/>
    </location>
</feature>
<dbReference type="Gene3D" id="1.20.1250.20">
    <property type="entry name" value="MFS general substrate transporter like domains"/>
    <property type="match status" value="2"/>
</dbReference>
<dbReference type="GO" id="GO:0016020">
    <property type="term" value="C:membrane"/>
    <property type="evidence" value="ECO:0007669"/>
    <property type="project" value="UniProtKB-SubCell"/>
</dbReference>
<feature type="transmembrane region" description="Helical" evidence="8">
    <location>
        <begin position="274"/>
        <end position="299"/>
    </location>
</feature>
<evidence type="ECO:0000256" key="6">
    <source>
        <dbReference type="ARBA" id="ARBA00023136"/>
    </source>
</evidence>
<gene>
    <name evidence="10" type="ORF">ASEP1449_LOCUS10177</name>
</gene>
<dbReference type="EMBL" id="HBHQ01015256">
    <property type="protein sequence ID" value="CAD9818345.1"/>
    <property type="molecule type" value="Transcribed_RNA"/>
</dbReference>
<comment type="subcellular location">
    <subcellularLocation>
        <location evidence="1">Membrane</location>
        <topology evidence="1">Multi-pass membrane protein</topology>
    </subcellularLocation>
</comment>
<evidence type="ECO:0000256" key="1">
    <source>
        <dbReference type="ARBA" id="ARBA00004141"/>
    </source>
</evidence>
<dbReference type="GO" id="GO:0015112">
    <property type="term" value="F:nitrate transmembrane transporter activity"/>
    <property type="evidence" value="ECO:0007669"/>
    <property type="project" value="InterPro"/>
</dbReference>
<evidence type="ECO:0000256" key="4">
    <source>
        <dbReference type="ARBA" id="ARBA00022989"/>
    </source>
</evidence>
<dbReference type="PANTHER" id="PTHR23515">
    <property type="entry name" value="HIGH-AFFINITY NITRATE TRANSPORTER 2.3"/>
    <property type="match status" value="1"/>
</dbReference>
<feature type="transmembrane region" description="Helical" evidence="8">
    <location>
        <begin position="144"/>
        <end position="163"/>
    </location>
</feature>
<evidence type="ECO:0000313" key="10">
    <source>
        <dbReference type="EMBL" id="CAD9818345.1"/>
    </source>
</evidence>
<evidence type="ECO:0000259" key="9">
    <source>
        <dbReference type="PROSITE" id="PS50850"/>
    </source>
</evidence>
<evidence type="ECO:0000256" key="2">
    <source>
        <dbReference type="ARBA" id="ARBA00008432"/>
    </source>
</evidence>
<keyword evidence="6 8" id="KW-0472">Membrane</keyword>
<feature type="transmembrane region" description="Helical" evidence="8">
    <location>
        <begin position="344"/>
        <end position="364"/>
    </location>
</feature>
<keyword evidence="3 8" id="KW-0812">Transmembrane</keyword>
<keyword evidence="5" id="KW-0534">Nitrate assimilation</keyword>
<feature type="region of interest" description="Disordered" evidence="7">
    <location>
        <begin position="479"/>
        <end position="502"/>
    </location>
</feature>
<feature type="transmembrane region" description="Helical" evidence="8">
    <location>
        <begin position="427"/>
        <end position="448"/>
    </location>
</feature>
<sequence length="502" mass="55201">MSGEESRSGDDRFTHKASPASRFDQYDLLVDPETNDRAVQMKIFSWKRPHMRALHCAWISFFLAFTVWFCVSPLLSEIRHDLDLSTKEVWTSSICSDVTTIITRFLVGSLCDKYGARIPMGVVLMLSAIPAACTGLVNSALGLSFQRLFLGIAGSSFVMAQYWPTCMFVNETAGTVNGLVGGWGNLGGAFTQVLMGTLLFPFFRDYVYDGDSEMSWRTICIIPAFFAFVWGLIVLFISDDAPQGYYSEMRRRGTMDIIYMTKSLQSGTMDSNVWILYVQYACCFGVELIMNNAAVLYFVDEFAQTTEQAAALASTFGWMNLFARLLGGWLSDHFNLKAGMRGRLWLQAICLVGEASLIIVFAYTRSLVGAVVTMCAFSIFTQCAEGAIYGVVPYVNPKYTGTIAGIVGGGGNLGGVVFGFGFRSLSYTAAFLMMGSLVLVSSFLTFFIRIPGHRSMLGGKDSAEIIGARERYLRNMKPKEVDSGTNASSIGNEMNDTNVGEA</sequence>
<feature type="transmembrane region" description="Helical" evidence="8">
    <location>
        <begin position="53"/>
        <end position="75"/>
    </location>
</feature>
<dbReference type="AlphaFoldDB" id="A0A7S2UFY0"/>
<feature type="transmembrane region" description="Helical" evidence="8">
    <location>
        <begin position="215"/>
        <end position="237"/>
    </location>
</feature>
<dbReference type="InterPro" id="IPR036259">
    <property type="entry name" value="MFS_trans_sf"/>
</dbReference>
<feature type="transmembrane region" description="Helical" evidence="8">
    <location>
        <begin position="183"/>
        <end position="203"/>
    </location>
</feature>
<evidence type="ECO:0000256" key="8">
    <source>
        <dbReference type="SAM" id="Phobius"/>
    </source>
</evidence>
<dbReference type="SUPFAM" id="SSF103473">
    <property type="entry name" value="MFS general substrate transporter"/>
    <property type="match status" value="1"/>
</dbReference>
<feature type="compositionally biased region" description="Polar residues" evidence="7">
    <location>
        <begin position="483"/>
        <end position="502"/>
    </location>
</feature>
<proteinExistence type="inferred from homology"/>
<accession>A0A7S2UFY0</accession>
<evidence type="ECO:0000256" key="5">
    <source>
        <dbReference type="ARBA" id="ARBA00023063"/>
    </source>
</evidence>
<feature type="transmembrane region" description="Helical" evidence="8">
    <location>
        <begin position="399"/>
        <end position="421"/>
    </location>
</feature>
<dbReference type="InterPro" id="IPR011701">
    <property type="entry name" value="MFS"/>
</dbReference>
<dbReference type="InterPro" id="IPR020846">
    <property type="entry name" value="MFS_dom"/>
</dbReference>
<name>A0A7S2UFY0_9STRA</name>
<feature type="transmembrane region" description="Helical" evidence="8">
    <location>
        <begin position="118"/>
        <end position="137"/>
    </location>
</feature>
<dbReference type="Pfam" id="PF07690">
    <property type="entry name" value="MFS_1"/>
    <property type="match status" value="1"/>
</dbReference>
<evidence type="ECO:0000256" key="7">
    <source>
        <dbReference type="SAM" id="MobiDB-lite"/>
    </source>
</evidence>
<comment type="similarity">
    <text evidence="2">Belongs to the major facilitator superfamily. Nitrate/nitrite porter (TC 2.A.1.8) family.</text>
</comment>
<protein>
    <recommendedName>
        <fullName evidence="9">Major facilitator superfamily (MFS) profile domain-containing protein</fullName>
    </recommendedName>
</protein>
<feature type="domain" description="Major facilitator superfamily (MFS) profile" evidence="9">
    <location>
        <begin position="53"/>
        <end position="453"/>
    </location>
</feature>